<sequence length="44" mass="4275">GSVGYVCPSSYTSCSNGACSSAPAVLLPGAVAVSEHSKLTSTVE</sequence>
<organism evidence="1 2">
    <name type="scientific">Rotaria magnacalcarata</name>
    <dbReference type="NCBI Taxonomy" id="392030"/>
    <lineage>
        <taxon>Eukaryota</taxon>
        <taxon>Metazoa</taxon>
        <taxon>Spiralia</taxon>
        <taxon>Gnathifera</taxon>
        <taxon>Rotifera</taxon>
        <taxon>Eurotatoria</taxon>
        <taxon>Bdelloidea</taxon>
        <taxon>Philodinida</taxon>
        <taxon>Philodinidae</taxon>
        <taxon>Rotaria</taxon>
    </lineage>
</organism>
<dbReference type="EMBL" id="CAJOBF010015718">
    <property type="protein sequence ID" value="CAF4349480.1"/>
    <property type="molecule type" value="Genomic_DNA"/>
</dbReference>
<name>A0A820KW16_9BILA</name>
<reference evidence="1" key="1">
    <citation type="submission" date="2021-02" db="EMBL/GenBank/DDBJ databases">
        <authorList>
            <person name="Nowell W R."/>
        </authorList>
    </citation>
    <scope>NUCLEOTIDE SEQUENCE</scope>
</reference>
<dbReference type="Proteomes" id="UP000663842">
    <property type="component" value="Unassembled WGS sequence"/>
</dbReference>
<evidence type="ECO:0000313" key="2">
    <source>
        <dbReference type="Proteomes" id="UP000663842"/>
    </source>
</evidence>
<dbReference type="AlphaFoldDB" id="A0A820KW16"/>
<gene>
    <name evidence="1" type="ORF">UXM345_LOCUS35926</name>
</gene>
<comment type="caution">
    <text evidence="1">The sequence shown here is derived from an EMBL/GenBank/DDBJ whole genome shotgun (WGS) entry which is preliminary data.</text>
</comment>
<evidence type="ECO:0000313" key="1">
    <source>
        <dbReference type="EMBL" id="CAF4349480.1"/>
    </source>
</evidence>
<feature type="non-terminal residue" evidence="1">
    <location>
        <position position="1"/>
    </location>
</feature>
<proteinExistence type="predicted"/>
<protein>
    <submittedName>
        <fullName evidence="1">Uncharacterized protein</fullName>
    </submittedName>
</protein>
<accession>A0A820KW16</accession>